<dbReference type="InterPro" id="IPR051786">
    <property type="entry name" value="ASN_synthetase/amidase"/>
</dbReference>
<evidence type="ECO:0000313" key="7">
    <source>
        <dbReference type="EMBL" id="KAF6840159.1"/>
    </source>
</evidence>
<name>A0A8H6NPK7_9PEZI</name>
<comment type="similarity">
    <text evidence="1">Belongs to the asparagine synthetase family.</text>
</comment>
<dbReference type="Pfam" id="PF13522">
    <property type="entry name" value="GATase_6"/>
    <property type="match status" value="1"/>
</dbReference>
<evidence type="ECO:0000313" key="8">
    <source>
        <dbReference type="Proteomes" id="UP000639643"/>
    </source>
</evidence>
<keyword evidence="2" id="KW-0547">Nucleotide-binding</keyword>
<protein>
    <submittedName>
        <fullName evidence="7">Asparagine synthase</fullName>
    </submittedName>
</protein>
<dbReference type="CDD" id="cd01991">
    <property type="entry name" value="Asn_synthase_B_C"/>
    <property type="match status" value="1"/>
</dbReference>
<organism evidence="7 8">
    <name type="scientific">Colletotrichum musicola</name>
    <dbReference type="NCBI Taxonomy" id="2175873"/>
    <lineage>
        <taxon>Eukaryota</taxon>
        <taxon>Fungi</taxon>
        <taxon>Dikarya</taxon>
        <taxon>Ascomycota</taxon>
        <taxon>Pezizomycotina</taxon>
        <taxon>Sordariomycetes</taxon>
        <taxon>Hypocreomycetidae</taxon>
        <taxon>Glomerellales</taxon>
        <taxon>Glomerellaceae</taxon>
        <taxon>Colletotrichum</taxon>
        <taxon>Colletotrichum orchidearum species complex</taxon>
    </lineage>
</organism>
<dbReference type="OrthoDB" id="409189at2759"/>
<dbReference type="GO" id="GO:0004066">
    <property type="term" value="F:asparagine synthase (glutamine-hydrolyzing) activity"/>
    <property type="evidence" value="ECO:0007669"/>
    <property type="project" value="InterPro"/>
</dbReference>
<dbReference type="EMBL" id="WIGM01000104">
    <property type="protein sequence ID" value="KAF6840159.1"/>
    <property type="molecule type" value="Genomic_DNA"/>
</dbReference>
<evidence type="ECO:0000256" key="3">
    <source>
        <dbReference type="ARBA" id="ARBA00022840"/>
    </source>
</evidence>
<dbReference type="GO" id="GO:0005524">
    <property type="term" value="F:ATP binding"/>
    <property type="evidence" value="ECO:0007669"/>
    <property type="project" value="UniProtKB-KW"/>
</dbReference>
<reference evidence="7" key="1">
    <citation type="journal article" date="2020" name="Phytopathology">
        <title>Genome Sequence Resources of Colletotrichum truncatum, C. plurivorum, C. musicola, and C. sojae: Four Species Pathogenic to Soybean (Glycine max).</title>
        <authorList>
            <person name="Rogerio F."/>
            <person name="Boufleur T.R."/>
            <person name="Ciampi-Guillardi M."/>
            <person name="Sukno S.A."/>
            <person name="Thon M.R."/>
            <person name="Massola Junior N.S."/>
            <person name="Baroncelli R."/>
        </authorList>
    </citation>
    <scope>NUCLEOTIDE SEQUENCE</scope>
    <source>
        <strain evidence="7">LFN0074</strain>
    </source>
</reference>
<evidence type="ECO:0000256" key="2">
    <source>
        <dbReference type="ARBA" id="ARBA00022741"/>
    </source>
</evidence>
<sequence>MCGISAAVTLKRRGSVNGHGANGHNGTNGTNGHNGVNRTNGQNGTNGHGANGTNGHGTNGTNGHKTNGTNGTNGHGTNGTNGTNGHSYLNGHSKNVLRERGMLHSQLQNSLEAIAHRGPDASGIWTSDDGKIGLGHCRLAINDLSDDGVQPLHSDDGKIHAVVNGEIYDHDAIRERCIEQGYKFKGHCDSEVLVALYRLHGTDFFQHLRGEFSFVIYDENDGRVIVARDRFGIKPMFWTIQDRGDDAGGKRILFTSEVKGFRGLGWEPEWNVYGVLSGMSMQGDQTVFRDVYKLQPGFWMEIDTDGEVKQHLYWDPDFRDKNLPETRTADEMIEGVREHLIEAVKLRLRADVPVGIYLSGGIDSSVVAGIVTKLVREEGVKLGNQDATKRITCFTIQFPEASGFNESDIAERSAEWLGVQILKKDMNETELAKHFADTVYHSEHQFFDLNSVGKFCLSMVPREHGVPVVLTGEGADEHFAGYPFLLPSYLMETDKVWPQQGMTEEVRVAMYQEMTADLAEMFGRIGMFEDESTSGVPNAAMRLEPEWSAFSPWVRDTYKPIVNTILSPEVLGKMTTKWHSLHTGLYIYTKGPLANMILTCLGDRTEMAHSIEARPPFLDHHLVEYVNNLPPSVKVAYLENAGQAAGTDGTAGSLWWKDLSPARQKLSEKWILKEAGKPFITQELYERRKHPYSAPVKWPRGGPIHRKLEELLCEENVEQLGFLEFANVARWMGEGFGDDASPRAFRKLICAASWVVLSQRFGIKKAAREDFAASVL</sequence>
<dbReference type="PANTHER" id="PTHR43284">
    <property type="entry name" value="ASPARAGINE SYNTHETASE (GLUTAMINE-HYDROLYZING)"/>
    <property type="match status" value="1"/>
</dbReference>
<dbReference type="NCBIfam" id="TIGR01536">
    <property type="entry name" value="asn_synth_AEB"/>
    <property type="match status" value="1"/>
</dbReference>
<gene>
    <name evidence="7" type="ORF">CMUS01_04053</name>
</gene>
<feature type="domain" description="Glutamine amidotransferase type-2" evidence="6">
    <location>
        <begin position="78"/>
        <end position="305"/>
    </location>
</feature>
<keyword evidence="4" id="KW-0315">Glutamine amidotransferase</keyword>
<dbReference type="CDD" id="cd00712">
    <property type="entry name" value="AsnB"/>
    <property type="match status" value="1"/>
</dbReference>
<feature type="compositionally biased region" description="Low complexity" evidence="5">
    <location>
        <begin position="61"/>
        <end position="70"/>
    </location>
</feature>
<dbReference type="InterPro" id="IPR001962">
    <property type="entry name" value="Asn_synthase"/>
</dbReference>
<dbReference type="Proteomes" id="UP000639643">
    <property type="component" value="Unassembled WGS sequence"/>
</dbReference>
<dbReference type="PROSITE" id="PS51278">
    <property type="entry name" value="GATASE_TYPE_2"/>
    <property type="match status" value="1"/>
</dbReference>
<evidence type="ECO:0000256" key="1">
    <source>
        <dbReference type="ARBA" id="ARBA00005752"/>
    </source>
</evidence>
<dbReference type="InterPro" id="IPR017932">
    <property type="entry name" value="GATase_2_dom"/>
</dbReference>
<dbReference type="InterPro" id="IPR014729">
    <property type="entry name" value="Rossmann-like_a/b/a_fold"/>
</dbReference>
<keyword evidence="8" id="KW-1185">Reference proteome</keyword>
<dbReference type="GO" id="GO:0005829">
    <property type="term" value="C:cytosol"/>
    <property type="evidence" value="ECO:0007669"/>
    <property type="project" value="TreeGrafter"/>
</dbReference>
<accession>A0A8H6NPK7</accession>
<dbReference type="InterPro" id="IPR006426">
    <property type="entry name" value="Asn_synth_AEB"/>
</dbReference>
<keyword evidence="3" id="KW-0067">ATP-binding</keyword>
<comment type="caution">
    <text evidence="7">The sequence shown here is derived from an EMBL/GenBank/DDBJ whole genome shotgun (WGS) entry which is preliminary data.</text>
</comment>
<dbReference type="InterPro" id="IPR029055">
    <property type="entry name" value="Ntn_hydrolases_N"/>
</dbReference>
<evidence type="ECO:0000256" key="4">
    <source>
        <dbReference type="ARBA" id="ARBA00022962"/>
    </source>
</evidence>
<dbReference type="Gene3D" id="3.60.20.10">
    <property type="entry name" value="Glutamine Phosphoribosylpyrophosphate, subunit 1, domain 1"/>
    <property type="match status" value="1"/>
</dbReference>
<dbReference type="AlphaFoldDB" id="A0A8H6NPK7"/>
<dbReference type="SUPFAM" id="SSF56235">
    <property type="entry name" value="N-terminal nucleophile aminohydrolases (Ntn hydrolases)"/>
    <property type="match status" value="1"/>
</dbReference>
<dbReference type="InterPro" id="IPR033738">
    <property type="entry name" value="AsnB_N"/>
</dbReference>
<feature type="compositionally biased region" description="Low complexity" evidence="5">
    <location>
        <begin position="18"/>
        <end position="43"/>
    </location>
</feature>
<dbReference type="PANTHER" id="PTHR43284:SF1">
    <property type="entry name" value="ASPARAGINE SYNTHETASE"/>
    <property type="match status" value="1"/>
</dbReference>
<evidence type="ECO:0000256" key="5">
    <source>
        <dbReference type="SAM" id="MobiDB-lite"/>
    </source>
</evidence>
<evidence type="ECO:0000259" key="6">
    <source>
        <dbReference type="PROSITE" id="PS51278"/>
    </source>
</evidence>
<feature type="region of interest" description="Disordered" evidence="5">
    <location>
        <begin position="13"/>
        <end position="91"/>
    </location>
</feature>
<dbReference type="Pfam" id="PF00733">
    <property type="entry name" value="Asn_synthase"/>
    <property type="match status" value="1"/>
</dbReference>
<proteinExistence type="inferred from homology"/>
<dbReference type="Gene3D" id="3.40.50.620">
    <property type="entry name" value="HUPs"/>
    <property type="match status" value="2"/>
</dbReference>
<dbReference type="GO" id="GO:0006529">
    <property type="term" value="P:asparagine biosynthetic process"/>
    <property type="evidence" value="ECO:0007669"/>
    <property type="project" value="InterPro"/>
</dbReference>
<feature type="compositionally biased region" description="Gly residues" evidence="5">
    <location>
        <begin position="44"/>
        <end position="60"/>
    </location>
</feature>
<dbReference type="SUPFAM" id="SSF52402">
    <property type="entry name" value="Adenine nucleotide alpha hydrolases-like"/>
    <property type="match status" value="1"/>
</dbReference>